<accession>F0W0Y8</accession>
<dbReference type="AlphaFoldDB" id="F0W0Y8"/>
<keyword evidence="1" id="KW-0812">Transmembrane</keyword>
<keyword evidence="1" id="KW-0472">Membrane</keyword>
<gene>
    <name evidence="2" type="primary">AlNc14C5G768</name>
    <name evidence="2" type="ORF">ALNC14_008550</name>
</gene>
<organism evidence="2">
    <name type="scientific">Albugo laibachii Nc14</name>
    <dbReference type="NCBI Taxonomy" id="890382"/>
    <lineage>
        <taxon>Eukaryota</taxon>
        <taxon>Sar</taxon>
        <taxon>Stramenopiles</taxon>
        <taxon>Oomycota</taxon>
        <taxon>Peronosporomycetes</taxon>
        <taxon>Albuginales</taxon>
        <taxon>Albuginaceae</taxon>
        <taxon>Albugo</taxon>
    </lineage>
</organism>
<dbReference type="HOGENOM" id="CLU_1941984_0_0_1"/>
<keyword evidence="1" id="KW-1133">Transmembrane helix</keyword>
<evidence type="ECO:0000256" key="1">
    <source>
        <dbReference type="SAM" id="Phobius"/>
    </source>
</evidence>
<reference evidence="2" key="2">
    <citation type="submission" date="2011-02" db="EMBL/GenBank/DDBJ databases">
        <authorList>
            <person name="MacLean D."/>
        </authorList>
    </citation>
    <scope>NUCLEOTIDE SEQUENCE</scope>
</reference>
<dbReference type="EMBL" id="FR824050">
    <property type="protein sequence ID" value="CCA14712.1"/>
    <property type="molecule type" value="Genomic_DNA"/>
</dbReference>
<protein>
    <submittedName>
        <fullName evidence="2">AlNc14C5G768 protein</fullName>
    </submittedName>
</protein>
<reference evidence="2" key="1">
    <citation type="journal article" date="2011" name="PLoS Biol.">
        <title>Gene gain and loss during evolution of obligate parasitism in the white rust pathogen of Arabidopsis thaliana.</title>
        <authorList>
            <person name="Kemen E."/>
            <person name="Gardiner A."/>
            <person name="Schultz-Larsen T."/>
            <person name="Kemen A.C."/>
            <person name="Balmuth A.L."/>
            <person name="Robert-Seilaniantz A."/>
            <person name="Bailey K."/>
            <person name="Holub E."/>
            <person name="Studholme D.J."/>
            <person name="Maclean D."/>
            <person name="Jones J.D."/>
        </authorList>
    </citation>
    <scope>NUCLEOTIDE SEQUENCE</scope>
</reference>
<proteinExistence type="predicted"/>
<evidence type="ECO:0000313" key="2">
    <source>
        <dbReference type="EMBL" id="CCA14712.1"/>
    </source>
</evidence>
<name>F0W0Y8_9STRA</name>
<feature type="transmembrane region" description="Helical" evidence="1">
    <location>
        <begin position="19"/>
        <end position="37"/>
    </location>
</feature>
<sequence>MIYGTEGVMPAAFVLFKRFWILLGIVTFYMVCFFNMYTSPAWFSMSMNEGISVNSSDIHTQNSIAALIDKVRMLSDENAYPIFQHSFLNGHHRDGLALPDSDIEETNEDGEECNLRFSDGAFQDICVISW</sequence>